<name>A0A7J6S1G6_PEROL</name>
<dbReference type="EMBL" id="JABANM010018011">
    <property type="protein sequence ID" value="KAF4726808.1"/>
    <property type="molecule type" value="Genomic_DNA"/>
</dbReference>
<evidence type="ECO:0000313" key="2">
    <source>
        <dbReference type="EMBL" id="KAF4726808.1"/>
    </source>
</evidence>
<comment type="caution">
    <text evidence="2">The sequence shown here is derived from an EMBL/GenBank/DDBJ whole genome shotgun (WGS) entry which is preliminary data.</text>
</comment>
<feature type="non-terminal residue" evidence="2">
    <location>
        <position position="169"/>
    </location>
</feature>
<accession>A0A7J6S1G6</accession>
<dbReference type="AlphaFoldDB" id="A0A7J6S1G6"/>
<dbReference type="Proteomes" id="UP000574390">
    <property type="component" value="Unassembled WGS sequence"/>
</dbReference>
<sequence>GGFSGLSSFSLTTTPKWNIKSDIHANLESLYYLNRPDLKAFITTKYARDPLSVAPLRSLEYVPQPSPDRCDRALAGATYVSLQQSLEVLHSMKHAVSAMVRDLHEEDNDDANELEPQVLADGVQDGNHDQLVIDDEAAQPAEPQQPEDRRRNVTWPLAYAIPQSLDSFG</sequence>
<protein>
    <submittedName>
        <fullName evidence="2">Uncharacterized protein</fullName>
    </submittedName>
</protein>
<feature type="region of interest" description="Disordered" evidence="1">
    <location>
        <begin position="134"/>
        <end position="155"/>
    </location>
</feature>
<evidence type="ECO:0000313" key="3">
    <source>
        <dbReference type="Proteomes" id="UP000574390"/>
    </source>
</evidence>
<proteinExistence type="predicted"/>
<evidence type="ECO:0000256" key="1">
    <source>
        <dbReference type="SAM" id="MobiDB-lite"/>
    </source>
</evidence>
<reference evidence="2 3" key="1">
    <citation type="submission" date="2020-04" db="EMBL/GenBank/DDBJ databases">
        <title>Perkinsus olseni comparative genomics.</title>
        <authorList>
            <person name="Bogema D.R."/>
        </authorList>
    </citation>
    <scope>NUCLEOTIDE SEQUENCE [LARGE SCALE GENOMIC DNA]</scope>
    <source>
        <strain evidence="2">ATCC PRA-205</strain>
    </source>
</reference>
<organism evidence="2 3">
    <name type="scientific">Perkinsus olseni</name>
    <name type="common">Perkinsus atlanticus</name>
    <dbReference type="NCBI Taxonomy" id="32597"/>
    <lineage>
        <taxon>Eukaryota</taxon>
        <taxon>Sar</taxon>
        <taxon>Alveolata</taxon>
        <taxon>Perkinsozoa</taxon>
        <taxon>Perkinsea</taxon>
        <taxon>Perkinsida</taxon>
        <taxon>Perkinsidae</taxon>
        <taxon>Perkinsus</taxon>
    </lineage>
</organism>
<feature type="non-terminal residue" evidence="2">
    <location>
        <position position="1"/>
    </location>
</feature>
<gene>
    <name evidence="2" type="ORF">FOZ62_021518</name>
</gene>